<accession>A0A0J1AD41</accession>
<dbReference type="Pfam" id="PF20466">
    <property type="entry name" value="MmeI_TRD"/>
    <property type="match status" value="1"/>
</dbReference>
<dbReference type="PATRIC" id="fig|1409923.3.peg.3588"/>
<evidence type="ECO:0000313" key="4">
    <source>
        <dbReference type="Proteomes" id="UP000036122"/>
    </source>
</evidence>
<gene>
    <name evidence="3" type="ORF">T630_0741</name>
</gene>
<proteinExistence type="predicted"/>
<dbReference type="AlphaFoldDB" id="A0A0J1AD41"/>
<feature type="domain" description="MmeI-like target recognition" evidence="1">
    <location>
        <begin position="11"/>
        <end position="51"/>
    </location>
</feature>
<reference evidence="3 4" key="1">
    <citation type="submission" date="2014-07" db="EMBL/GenBank/DDBJ databases">
        <authorList>
            <person name="Harkins D.M."/>
            <person name="Lesho E."/>
            <person name="Waterman P.E."/>
            <person name="Chan A."/>
            <person name="Fouts D.E."/>
        </authorList>
    </citation>
    <scope>NUCLEOTIDE SEQUENCE [LARGE SCALE GENOMIC DNA]</scope>
    <source>
        <strain evidence="3 4">MRSN 3527</strain>
    </source>
</reference>
<dbReference type="InterPro" id="IPR046820">
    <property type="entry name" value="MmeI_TRD"/>
</dbReference>
<dbReference type="EMBL" id="JPHZ01000002">
    <property type="protein sequence ID" value="KLT92487.1"/>
    <property type="molecule type" value="Genomic_DNA"/>
</dbReference>
<evidence type="ECO:0000313" key="3">
    <source>
        <dbReference type="EMBL" id="KLT92487.1"/>
    </source>
</evidence>
<organism evidence="3 4">
    <name type="scientific">Acinetobacter baumannii MRSN 3527</name>
    <dbReference type="NCBI Taxonomy" id="1409923"/>
    <lineage>
        <taxon>Bacteria</taxon>
        <taxon>Pseudomonadati</taxon>
        <taxon>Pseudomonadota</taxon>
        <taxon>Gammaproteobacteria</taxon>
        <taxon>Moraxellales</taxon>
        <taxon>Moraxellaceae</taxon>
        <taxon>Acinetobacter</taxon>
        <taxon>Acinetobacter calcoaceticus/baumannii complex</taxon>
    </lineage>
</organism>
<dbReference type="RefSeq" id="WP_002017443.1">
    <property type="nucleotide sequence ID" value="NZ_JPHZ01000002.1"/>
</dbReference>
<comment type="caution">
    <text evidence="3">The sequence shown here is derived from an EMBL/GenBank/DDBJ whole genome shotgun (WGS) entry which is preliminary data.</text>
</comment>
<feature type="domain" description="MmeI-like C-terminal" evidence="2">
    <location>
        <begin position="59"/>
        <end position="127"/>
    </location>
</feature>
<evidence type="ECO:0008006" key="5">
    <source>
        <dbReference type="Google" id="ProtNLM"/>
    </source>
</evidence>
<name>A0A0J1AD41_ACIBA</name>
<evidence type="ECO:0000259" key="1">
    <source>
        <dbReference type="Pfam" id="PF20466"/>
    </source>
</evidence>
<dbReference type="Proteomes" id="UP000036122">
    <property type="component" value="Unassembled WGS sequence"/>
</dbReference>
<protein>
    <recommendedName>
        <fullName evidence="5">YeeA</fullName>
    </recommendedName>
</protein>
<evidence type="ECO:0000259" key="2">
    <source>
        <dbReference type="Pfam" id="PF20467"/>
    </source>
</evidence>
<sequence>MSYLFLSCTEVFALLQSKMHMVWVKTIAGKLEERIRYTSAICYNTFPVPKLMKASIFKLNESAFKILAVRESYSHLSLAQLYDPEKMPFDLKQAHKENDSLVEKLYKSSDFKTDEERLERLFHYYETMLN</sequence>
<dbReference type="InterPro" id="IPR046818">
    <property type="entry name" value="MmeI_C"/>
</dbReference>
<dbReference type="Pfam" id="PF20467">
    <property type="entry name" value="MmeI_C"/>
    <property type="match status" value="1"/>
</dbReference>